<comment type="caution">
    <text evidence="2">The sequence shown here is derived from an EMBL/GenBank/DDBJ whole genome shotgun (WGS) entry which is preliminary data.</text>
</comment>
<proteinExistence type="predicted"/>
<protein>
    <recommendedName>
        <fullName evidence="4">DUF3551 domain-containing protein</fullName>
    </recommendedName>
</protein>
<dbReference type="EMBL" id="ML996082">
    <property type="protein sequence ID" value="KAF2156481.1"/>
    <property type="molecule type" value="Genomic_DNA"/>
</dbReference>
<reference evidence="2" key="1">
    <citation type="journal article" date="2020" name="Stud. Mycol.">
        <title>101 Dothideomycetes genomes: a test case for predicting lifestyles and emergence of pathogens.</title>
        <authorList>
            <person name="Haridas S."/>
            <person name="Albert R."/>
            <person name="Binder M."/>
            <person name="Bloem J."/>
            <person name="Labutti K."/>
            <person name="Salamov A."/>
            <person name="Andreopoulos B."/>
            <person name="Baker S."/>
            <person name="Barry K."/>
            <person name="Bills G."/>
            <person name="Bluhm B."/>
            <person name="Cannon C."/>
            <person name="Castanera R."/>
            <person name="Culley D."/>
            <person name="Daum C."/>
            <person name="Ezra D."/>
            <person name="Gonzalez J."/>
            <person name="Henrissat B."/>
            <person name="Kuo A."/>
            <person name="Liang C."/>
            <person name="Lipzen A."/>
            <person name="Lutzoni F."/>
            <person name="Magnuson J."/>
            <person name="Mondo S."/>
            <person name="Nolan M."/>
            <person name="Ohm R."/>
            <person name="Pangilinan J."/>
            <person name="Park H.-J."/>
            <person name="Ramirez L."/>
            <person name="Alfaro M."/>
            <person name="Sun H."/>
            <person name="Tritt A."/>
            <person name="Yoshinaga Y."/>
            <person name="Zwiers L.-H."/>
            <person name="Turgeon B."/>
            <person name="Goodwin S."/>
            <person name="Spatafora J."/>
            <person name="Crous P."/>
            <person name="Grigoriev I."/>
        </authorList>
    </citation>
    <scope>NUCLEOTIDE SEQUENCE</scope>
    <source>
        <strain evidence="2">CBS 260.36</strain>
    </source>
</reference>
<keyword evidence="1" id="KW-0732">Signal</keyword>
<evidence type="ECO:0000256" key="1">
    <source>
        <dbReference type="SAM" id="SignalP"/>
    </source>
</evidence>
<evidence type="ECO:0000313" key="2">
    <source>
        <dbReference type="EMBL" id="KAF2156481.1"/>
    </source>
</evidence>
<dbReference type="Proteomes" id="UP000799439">
    <property type="component" value="Unassembled WGS sequence"/>
</dbReference>
<organism evidence="2 3">
    <name type="scientific">Myriangium duriaei CBS 260.36</name>
    <dbReference type="NCBI Taxonomy" id="1168546"/>
    <lineage>
        <taxon>Eukaryota</taxon>
        <taxon>Fungi</taxon>
        <taxon>Dikarya</taxon>
        <taxon>Ascomycota</taxon>
        <taxon>Pezizomycotina</taxon>
        <taxon>Dothideomycetes</taxon>
        <taxon>Dothideomycetidae</taxon>
        <taxon>Myriangiales</taxon>
        <taxon>Myriangiaceae</taxon>
        <taxon>Myriangium</taxon>
    </lineage>
</organism>
<name>A0A9P4J7H7_9PEZI</name>
<sequence length="72" mass="7443">MQFRTIFISAAVLLGSQAMAAAIPATQDDPLQALTACAKHNLGDACSYGSVTGTCKLLGFVPEGPRIVTCQT</sequence>
<keyword evidence="3" id="KW-1185">Reference proteome</keyword>
<dbReference type="AlphaFoldDB" id="A0A9P4J7H7"/>
<feature type="signal peptide" evidence="1">
    <location>
        <begin position="1"/>
        <end position="22"/>
    </location>
</feature>
<accession>A0A9P4J7H7</accession>
<evidence type="ECO:0008006" key="4">
    <source>
        <dbReference type="Google" id="ProtNLM"/>
    </source>
</evidence>
<evidence type="ECO:0000313" key="3">
    <source>
        <dbReference type="Proteomes" id="UP000799439"/>
    </source>
</evidence>
<gene>
    <name evidence="2" type="ORF">K461DRAFT_291396</name>
</gene>
<feature type="chain" id="PRO_5040277465" description="DUF3551 domain-containing protein" evidence="1">
    <location>
        <begin position="23"/>
        <end position="72"/>
    </location>
</feature>